<dbReference type="Proteomes" id="UP001060215">
    <property type="component" value="Chromosome 8"/>
</dbReference>
<organism evidence="1 2">
    <name type="scientific">Camellia lanceoleosa</name>
    <dbReference type="NCBI Taxonomy" id="1840588"/>
    <lineage>
        <taxon>Eukaryota</taxon>
        <taxon>Viridiplantae</taxon>
        <taxon>Streptophyta</taxon>
        <taxon>Embryophyta</taxon>
        <taxon>Tracheophyta</taxon>
        <taxon>Spermatophyta</taxon>
        <taxon>Magnoliopsida</taxon>
        <taxon>eudicotyledons</taxon>
        <taxon>Gunneridae</taxon>
        <taxon>Pentapetalae</taxon>
        <taxon>asterids</taxon>
        <taxon>Ericales</taxon>
        <taxon>Theaceae</taxon>
        <taxon>Camellia</taxon>
    </lineage>
</organism>
<dbReference type="EMBL" id="CM045765">
    <property type="protein sequence ID" value="KAI7999441.1"/>
    <property type="molecule type" value="Genomic_DNA"/>
</dbReference>
<protein>
    <submittedName>
        <fullName evidence="1">Uncharacterized protein</fullName>
    </submittedName>
</protein>
<gene>
    <name evidence="1" type="ORF">LOK49_LG09G02254</name>
</gene>
<accession>A0ACC0GJ42</accession>
<comment type="caution">
    <text evidence="1">The sequence shown here is derived from an EMBL/GenBank/DDBJ whole genome shotgun (WGS) entry which is preliminary data.</text>
</comment>
<name>A0ACC0GJ42_9ERIC</name>
<reference evidence="1 2" key="1">
    <citation type="journal article" date="2022" name="Plant J.">
        <title>Chromosome-level genome of Camellia lanceoleosa provides a valuable resource for understanding genome evolution and self-incompatibility.</title>
        <authorList>
            <person name="Gong W."/>
            <person name="Xiao S."/>
            <person name="Wang L."/>
            <person name="Liao Z."/>
            <person name="Chang Y."/>
            <person name="Mo W."/>
            <person name="Hu G."/>
            <person name="Li W."/>
            <person name="Zhao G."/>
            <person name="Zhu H."/>
            <person name="Hu X."/>
            <person name="Ji K."/>
            <person name="Xiang X."/>
            <person name="Song Q."/>
            <person name="Yuan D."/>
            <person name="Jin S."/>
            <person name="Zhang L."/>
        </authorList>
    </citation>
    <scope>NUCLEOTIDE SEQUENCE [LARGE SCALE GENOMIC DNA]</scope>
    <source>
        <strain evidence="1">SQ_2022a</strain>
    </source>
</reference>
<proteinExistence type="predicted"/>
<keyword evidence="2" id="KW-1185">Reference proteome</keyword>
<sequence>MEQRCLKLDQKIASQRFTISSLKSDIDTLDSKHDHILQHIKVLKCEVEELLELEKEKERFYGLKRCEMEEFWAHVENFAVDCRMEVQELRNKVNELKSSFVELQGNNGYLSSAEIAAAETRKSQLLAAKENLDRSLASNYQIKAQLQKQLHSLVWSFRSRYPHENKCADWLAKRAGSVDPVTKTTSIFLQFFDIGINAALLSQLKSSFAELQRNNGYLNSSEIAAEEMRKFELLAVKENLDRSLSSNYQINAQLQKQLHSTEIGGVSRSSESLAEHQNEAHLVRTLEIGI</sequence>
<evidence type="ECO:0000313" key="2">
    <source>
        <dbReference type="Proteomes" id="UP001060215"/>
    </source>
</evidence>
<evidence type="ECO:0000313" key="1">
    <source>
        <dbReference type="EMBL" id="KAI7999441.1"/>
    </source>
</evidence>